<reference evidence="2 3" key="1">
    <citation type="submission" date="2014-09" db="EMBL/GenBank/DDBJ databases">
        <title>Cedecea neteri SSMD04 Genome Sequencing.</title>
        <authorList>
            <person name="Tan J.-Y."/>
        </authorList>
    </citation>
    <scope>NUCLEOTIDE SEQUENCE [LARGE SCALE GENOMIC DNA]</scope>
    <source>
        <strain evidence="2 3">SSMD04</strain>
    </source>
</reference>
<proteinExistence type="predicted"/>
<keyword evidence="3" id="KW-1185">Reference proteome</keyword>
<evidence type="ECO:0000313" key="2">
    <source>
        <dbReference type="EMBL" id="AIR06092.1"/>
    </source>
</evidence>
<feature type="compositionally biased region" description="Basic and acidic residues" evidence="1">
    <location>
        <begin position="137"/>
        <end position="152"/>
    </location>
</feature>
<protein>
    <submittedName>
        <fullName evidence="2">Uncharacterized protein</fullName>
    </submittedName>
</protein>
<sequence length="161" mass="17798">MLTVQLMQAGYISVTRPLALTSESKVWVARKGFTAFGSASQYYRPLQQQDTLLTGKTSITWDTHYCAVTYIQDAAGAGTHADYGYRFLTPNHLIDPNDNHQLVSLDAWDGRPALGSGGLKTAWRRGTHSLRQKKYLPRPDDGRRGAGYHYHDPGGAMSGLL</sequence>
<dbReference type="Proteomes" id="UP000029481">
    <property type="component" value="Chromosome"/>
</dbReference>
<gene>
    <name evidence="2" type="ORF">JT31_16150</name>
</gene>
<organism evidence="2 3">
    <name type="scientific">Cedecea neteri</name>
    <dbReference type="NCBI Taxonomy" id="158822"/>
    <lineage>
        <taxon>Bacteria</taxon>
        <taxon>Pseudomonadati</taxon>
        <taxon>Pseudomonadota</taxon>
        <taxon>Gammaproteobacteria</taxon>
        <taxon>Enterobacterales</taxon>
        <taxon>Enterobacteriaceae</taxon>
        <taxon>Cedecea</taxon>
    </lineage>
</organism>
<feature type="region of interest" description="Disordered" evidence="1">
    <location>
        <begin position="134"/>
        <end position="161"/>
    </location>
</feature>
<dbReference type="KEGG" id="cnt:JT31_16150"/>
<accession>A0A089Q0A6</accession>
<name>A0A089Q0A6_9ENTR</name>
<dbReference type="AlphaFoldDB" id="A0A089Q0A6"/>
<dbReference type="EMBL" id="CP009451">
    <property type="protein sequence ID" value="AIR06092.1"/>
    <property type="molecule type" value="Genomic_DNA"/>
</dbReference>
<evidence type="ECO:0000256" key="1">
    <source>
        <dbReference type="SAM" id="MobiDB-lite"/>
    </source>
</evidence>
<evidence type="ECO:0000313" key="3">
    <source>
        <dbReference type="Proteomes" id="UP000029481"/>
    </source>
</evidence>